<dbReference type="Proteomes" id="UP000008633">
    <property type="component" value="Chromosome"/>
</dbReference>
<keyword evidence="1" id="KW-0812">Transmembrane</keyword>
<dbReference type="EMBL" id="CP002452">
    <property type="protein sequence ID" value="ADV45338.1"/>
    <property type="molecule type" value="Genomic_DNA"/>
</dbReference>
<keyword evidence="1" id="KW-1133">Transmembrane helix</keyword>
<dbReference type="HOGENOM" id="CLU_3374852_0_0_7"/>
<reference evidence="2 3" key="1">
    <citation type="journal article" date="2011" name="Stand. Genomic Sci.">
        <title>Complete genome sequence of Nitratifractor salsuginis type strain (E9I37-1).</title>
        <authorList>
            <person name="Anderson I."/>
            <person name="Sikorski J."/>
            <person name="Zeytun A."/>
            <person name="Nolan M."/>
            <person name="Lapidus A."/>
            <person name="Lucas S."/>
            <person name="Hammon N."/>
            <person name="Deshpande S."/>
            <person name="Cheng J.F."/>
            <person name="Tapia R."/>
            <person name="Han C."/>
            <person name="Goodwin L."/>
            <person name="Pitluck S."/>
            <person name="Liolios K."/>
            <person name="Pagani I."/>
            <person name="Ivanova N."/>
            <person name="Huntemann M."/>
            <person name="Mavromatis K."/>
            <person name="Ovchinikova G."/>
            <person name="Pati A."/>
            <person name="Chen A."/>
            <person name="Palaniappan K."/>
            <person name="Land M."/>
            <person name="Hauser L."/>
            <person name="Brambilla E.M."/>
            <person name="Ngatchou-Djao O.D."/>
            <person name="Rohde M."/>
            <person name="Tindall B.J."/>
            <person name="Goker M."/>
            <person name="Detter J.C."/>
            <person name="Woyke T."/>
            <person name="Bristow J."/>
            <person name="Eisen J.A."/>
            <person name="Markowitz V."/>
            <person name="Hugenholtz P."/>
            <person name="Klenk H.P."/>
            <person name="Kyrpides N.C."/>
        </authorList>
    </citation>
    <scope>NUCLEOTIDE SEQUENCE [LARGE SCALE GENOMIC DNA]</scope>
    <source>
        <strain evidence="3">DSM 16511 / JCM 12458 / E9I37-1</strain>
    </source>
</reference>
<dbReference type="KEGG" id="nsa:Nitsa_0065"/>
<keyword evidence="1" id="KW-0472">Membrane</keyword>
<feature type="transmembrane region" description="Helical" evidence="1">
    <location>
        <begin position="6"/>
        <end position="27"/>
    </location>
</feature>
<keyword evidence="3" id="KW-1185">Reference proteome</keyword>
<evidence type="ECO:0000256" key="1">
    <source>
        <dbReference type="SAM" id="Phobius"/>
    </source>
</evidence>
<organism evidence="2 3">
    <name type="scientific">Nitratifractor salsuginis (strain DSM 16511 / JCM 12458 / E9I37-1)</name>
    <dbReference type="NCBI Taxonomy" id="749222"/>
    <lineage>
        <taxon>Bacteria</taxon>
        <taxon>Pseudomonadati</taxon>
        <taxon>Campylobacterota</taxon>
        <taxon>Epsilonproteobacteria</taxon>
        <taxon>Campylobacterales</taxon>
        <taxon>Sulfurovaceae</taxon>
        <taxon>Nitratifractor</taxon>
    </lineage>
</organism>
<dbReference type="AlphaFoldDB" id="E6WY90"/>
<proteinExistence type="predicted"/>
<reference evidence="3" key="2">
    <citation type="submission" date="2011-01" db="EMBL/GenBank/DDBJ databases">
        <title>The complete genome of Nitratifractor salsuginis DSM 16511.</title>
        <authorList>
            <consortium name="US DOE Joint Genome Institute (JGI-PGF)"/>
            <person name="Lucas S."/>
            <person name="Copeland A."/>
            <person name="Lapidus A."/>
            <person name="Bruce D."/>
            <person name="Goodwin L."/>
            <person name="Pitluck S."/>
            <person name="Kyrpides N."/>
            <person name="Mavromatis K."/>
            <person name="Ivanova N."/>
            <person name="Mikhailova N."/>
            <person name="Zeytun A."/>
            <person name="Detter J.C."/>
            <person name="Tapia R."/>
            <person name="Han C."/>
            <person name="Land M."/>
            <person name="Hauser L."/>
            <person name="Markowitz V."/>
            <person name="Cheng J.-F."/>
            <person name="Hugenholtz P."/>
            <person name="Woyke T."/>
            <person name="Wu D."/>
            <person name="Tindall B."/>
            <person name="Schuetze A."/>
            <person name="Brambilla E."/>
            <person name="Klenk H.-P."/>
            <person name="Eisen J.A."/>
        </authorList>
    </citation>
    <scope>NUCLEOTIDE SEQUENCE [LARGE SCALE GENOMIC DNA]</scope>
    <source>
        <strain evidence="3">DSM 16511 / JCM 12458 / E9I37-1</strain>
    </source>
</reference>
<accession>E6WY90</accession>
<sequence>MTPVDLALYILIGGVVVVGVVGFIIAVRSDDKKS</sequence>
<gene>
    <name evidence="2" type="ordered locus">Nitsa_0065</name>
</gene>
<dbReference type="STRING" id="749222.Nitsa_0065"/>
<evidence type="ECO:0000313" key="3">
    <source>
        <dbReference type="Proteomes" id="UP000008633"/>
    </source>
</evidence>
<evidence type="ECO:0000313" key="2">
    <source>
        <dbReference type="EMBL" id="ADV45338.1"/>
    </source>
</evidence>
<name>E6WY90_NITSE</name>
<protein>
    <submittedName>
        <fullName evidence="2">Uncharacterized protein</fullName>
    </submittedName>
</protein>